<keyword evidence="6" id="KW-0509">mRNA transport</keyword>
<evidence type="ECO:0000256" key="10">
    <source>
        <dbReference type="RuleBase" id="RU365010"/>
    </source>
</evidence>
<dbReference type="InterPro" id="IPR001372">
    <property type="entry name" value="Dynein_light_chain_typ-1/2"/>
</dbReference>
<dbReference type="GO" id="GO:0045505">
    <property type="term" value="F:dynein intermediate chain binding"/>
    <property type="evidence" value="ECO:0007669"/>
    <property type="project" value="TreeGrafter"/>
</dbReference>
<evidence type="ECO:0000256" key="2">
    <source>
        <dbReference type="ARBA" id="ARBA00004245"/>
    </source>
</evidence>
<dbReference type="GO" id="GO:0051028">
    <property type="term" value="P:mRNA transport"/>
    <property type="evidence" value="ECO:0007669"/>
    <property type="project" value="UniProtKB-KW"/>
</dbReference>
<name>A0A7S3HHY0_9STRA</name>
<dbReference type="PANTHER" id="PTHR11886:SF35">
    <property type="entry name" value="DYNEIN LIGHT CHAIN"/>
    <property type="match status" value="1"/>
</dbReference>
<protein>
    <recommendedName>
        <fullName evidence="10">Dynein light chain</fullName>
    </recommendedName>
</protein>
<keyword evidence="5 10" id="KW-0493">Microtubule</keyword>
<gene>
    <name evidence="11" type="ORF">SELO1098_LOCUS24963</name>
</gene>
<keyword evidence="7" id="KW-0653">Protein transport</keyword>
<dbReference type="SMART" id="SM01375">
    <property type="entry name" value="Dynein_light"/>
    <property type="match status" value="1"/>
</dbReference>
<proteinExistence type="inferred from homology"/>
<comment type="subcellular location">
    <subcellularLocation>
        <location evidence="2 10">Cytoplasm</location>
        <location evidence="2 10">Cytoskeleton</location>
    </subcellularLocation>
    <subcellularLocation>
        <location evidence="1">Nucleus</location>
    </subcellularLocation>
</comment>
<keyword evidence="10" id="KW-0243">Dynein</keyword>
<keyword evidence="3" id="KW-0813">Transport</keyword>
<evidence type="ECO:0000256" key="8">
    <source>
        <dbReference type="ARBA" id="ARBA00023212"/>
    </source>
</evidence>
<comment type="similarity">
    <text evidence="10">Belongs to the dynein light chain family.</text>
</comment>
<dbReference type="Pfam" id="PF01221">
    <property type="entry name" value="Dynein_light"/>
    <property type="match status" value="1"/>
</dbReference>
<dbReference type="Gene3D" id="3.30.740.10">
    <property type="entry name" value="Protein Inhibitor Of Neuronal Nitric Oxide Synthase"/>
    <property type="match status" value="1"/>
</dbReference>
<evidence type="ECO:0000256" key="3">
    <source>
        <dbReference type="ARBA" id="ARBA00022448"/>
    </source>
</evidence>
<dbReference type="AlphaFoldDB" id="A0A7S3HHY0"/>
<dbReference type="GO" id="GO:0005634">
    <property type="term" value="C:nucleus"/>
    <property type="evidence" value="ECO:0007669"/>
    <property type="project" value="UniProtKB-SubCell"/>
</dbReference>
<dbReference type="GO" id="GO:0007017">
    <property type="term" value="P:microtubule-based process"/>
    <property type="evidence" value="ECO:0007669"/>
    <property type="project" value="InterPro"/>
</dbReference>
<dbReference type="SUPFAM" id="SSF54648">
    <property type="entry name" value="DLC"/>
    <property type="match status" value="1"/>
</dbReference>
<evidence type="ECO:0000256" key="9">
    <source>
        <dbReference type="ARBA" id="ARBA00023242"/>
    </source>
</evidence>
<dbReference type="InterPro" id="IPR037177">
    <property type="entry name" value="DLC_sf"/>
</dbReference>
<dbReference type="FunFam" id="3.30.740.10:FF:000005">
    <property type="entry name" value="Dynein light chain"/>
    <property type="match status" value="1"/>
</dbReference>
<evidence type="ECO:0000256" key="4">
    <source>
        <dbReference type="ARBA" id="ARBA00022490"/>
    </source>
</evidence>
<dbReference type="PANTHER" id="PTHR11886">
    <property type="entry name" value="DYNEIN LIGHT CHAIN"/>
    <property type="match status" value="1"/>
</dbReference>
<accession>A0A7S3HHY0</accession>
<evidence type="ECO:0000256" key="6">
    <source>
        <dbReference type="ARBA" id="ARBA00022816"/>
    </source>
</evidence>
<evidence type="ECO:0000256" key="7">
    <source>
        <dbReference type="ARBA" id="ARBA00022927"/>
    </source>
</evidence>
<dbReference type="GO" id="GO:0015031">
    <property type="term" value="P:protein transport"/>
    <property type="evidence" value="ECO:0007669"/>
    <property type="project" value="UniProtKB-KW"/>
</dbReference>
<reference evidence="11" key="1">
    <citation type="submission" date="2021-01" db="EMBL/GenBank/DDBJ databases">
        <authorList>
            <person name="Corre E."/>
            <person name="Pelletier E."/>
            <person name="Niang G."/>
            <person name="Scheremetjew M."/>
            <person name="Finn R."/>
            <person name="Kale V."/>
            <person name="Holt S."/>
            <person name="Cochrane G."/>
            <person name="Meng A."/>
            <person name="Brown T."/>
            <person name="Cohen L."/>
        </authorList>
    </citation>
    <scope>NUCLEOTIDE SEQUENCE</scope>
    <source>
        <strain evidence="11">CCAP 955/1</strain>
    </source>
</reference>
<evidence type="ECO:0000256" key="5">
    <source>
        <dbReference type="ARBA" id="ARBA00022701"/>
    </source>
</evidence>
<organism evidence="11">
    <name type="scientific">Spumella elongata</name>
    <dbReference type="NCBI Taxonomy" id="89044"/>
    <lineage>
        <taxon>Eukaryota</taxon>
        <taxon>Sar</taxon>
        <taxon>Stramenopiles</taxon>
        <taxon>Ochrophyta</taxon>
        <taxon>Chrysophyceae</taxon>
        <taxon>Chromulinales</taxon>
        <taxon>Chromulinaceae</taxon>
        <taxon>Spumella</taxon>
    </lineage>
</organism>
<evidence type="ECO:0000313" key="11">
    <source>
        <dbReference type="EMBL" id="CAE0296111.1"/>
    </source>
</evidence>
<dbReference type="GO" id="GO:0005868">
    <property type="term" value="C:cytoplasmic dynein complex"/>
    <property type="evidence" value="ECO:0007669"/>
    <property type="project" value="TreeGrafter"/>
</dbReference>
<dbReference type="EMBL" id="HBIC01049078">
    <property type="protein sequence ID" value="CAE0296111.1"/>
    <property type="molecule type" value="Transcribed_RNA"/>
</dbReference>
<keyword evidence="9" id="KW-0539">Nucleus</keyword>
<evidence type="ECO:0000256" key="1">
    <source>
        <dbReference type="ARBA" id="ARBA00004123"/>
    </source>
</evidence>
<dbReference type="GO" id="GO:0005874">
    <property type="term" value="C:microtubule"/>
    <property type="evidence" value="ECO:0007669"/>
    <property type="project" value="UniProtKB-KW"/>
</dbReference>
<keyword evidence="8 10" id="KW-0206">Cytoskeleton</keyword>
<keyword evidence="4 10" id="KW-0963">Cytoplasm</keyword>
<sequence>MATDGITYEPKVNYTEMVEADQLLVIDIATNALKTQEKSEKPIYHKDVAQIIKQQLDTAKGGTWNVIVGVSFGSFVTHETKTIIHFFIGSVAFLIWRHG</sequence>
<keyword evidence="10" id="KW-0505">Motor protein</keyword>